<evidence type="ECO:0000256" key="1">
    <source>
        <dbReference type="ARBA" id="ARBA00009175"/>
    </source>
</evidence>
<evidence type="ECO:0000256" key="5">
    <source>
        <dbReference type="SAM" id="SignalP"/>
    </source>
</evidence>
<keyword evidence="7" id="KW-1185">Reference proteome</keyword>
<feature type="chain" id="PRO_5041309295" evidence="5">
    <location>
        <begin position="22"/>
        <end position="249"/>
    </location>
</feature>
<gene>
    <name evidence="6" type="primary">modA</name>
    <name evidence="6" type="ORF">NAF29_04900</name>
</gene>
<proteinExistence type="inferred from homology"/>
<evidence type="ECO:0000256" key="2">
    <source>
        <dbReference type="ARBA" id="ARBA00022723"/>
    </source>
</evidence>
<evidence type="ECO:0000313" key="6">
    <source>
        <dbReference type="EMBL" id="MCM2679015.1"/>
    </source>
</evidence>
<keyword evidence="4" id="KW-0500">Molybdenum</keyword>
<dbReference type="NCBIfam" id="TIGR01256">
    <property type="entry name" value="modA"/>
    <property type="match status" value="1"/>
</dbReference>
<keyword evidence="2 4" id="KW-0479">Metal-binding</keyword>
<dbReference type="RefSeq" id="WP_251260383.1">
    <property type="nucleotide sequence ID" value="NZ_JAMQGP010000002.1"/>
</dbReference>
<name>A0AA42B6S5_9GAMM</name>
<dbReference type="Proteomes" id="UP001165393">
    <property type="component" value="Unassembled WGS sequence"/>
</dbReference>
<accession>A0AA42B6S5</accession>
<comment type="similarity">
    <text evidence="1">Belongs to the bacterial solute-binding protein ModA family.</text>
</comment>
<dbReference type="Pfam" id="PF13531">
    <property type="entry name" value="SBP_bac_11"/>
    <property type="match status" value="1"/>
</dbReference>
<evidence type="ECO:0000313" key="7">
    <source>
        <dbReference type="Proteomes" id="UP001165393"/>
    </source>
</evidence>
<evidence type="ECO:0000256" key="4">
    <source>
        <dbReference type="PIRSR" id="PIRSR004846-1"/>
    </source>
</evidence>
<feature type="binding site" evidence="4">
    <location>
        <position position="161"/>
    </location>
    <ligand>
        <name>molybdate</name>
        <dbReference type="ChEBI" id="CHEBI:36264"/>
    </ligand>
</feature>
<dbReference type="GO" id="GO:0046872">
    <property type="term" value="F:metal ion binding"/>
    <property type="evidence" value="ECO:0007669"/>
    <property type="project" value="UniProtKB-KW"/>
</dbReference>
<dbReference type="SUPFAM" id="SSF53850">
    <property type="entry name" value="Periplasmic binding protein-like II"/>
    <property type="match status" value="1"/>
</dbReference>
<dbReference type="InterPro" id="IPR005950">
    <property type="entry name" value="ModA"/>
</dbReference>
<evidence type="ECO:0000256" key="3">
    <source>
        <dbReference type="ARBA" id="ARBA00022729"/>
    </source>
</evidence>
<dbReference type="Gene3D" id="3.40.190.10">
    <property type="entry name" value="Periplasmic binding protein-like II"/>
    <property type="match status" value="2"/>
</dbReference>
<comment type="caution">
    <text evidence="6">The sequence shown here is derived from an EMBL/GenBank/DDBJ whole genome shotgun (WGS) entry which is preliminary data.</text>
</comment>
<dbReference type="InterPro" id="IPR050682">
    <property type="entry name" value="ModA/WtpA"/>
</dbReference>
<organism evidence="6 7">
    <name type="scientific">Echinimonas agarilytica</name>
    <dbReference type="NCBI Taxonomy" id="1215918"/>
    <lineage>
        <taxon>Bacteria</taxon>
        <taxon>Pseudomonadati</taxon>
        <taxon>Pseudomonadota</taxon>
        <taxon>Gammaproteobacteria</taxon>
        <taxon>Alteromonadales</taxon>
        <taxon>Echinimonadaceae</taxon>
        <taxon>Echinimonas</taxon>
    </lineage>
</organism>
<feature type="binding site" evidence="4">
    <location>
        <position position="60"/>
    </location>
    <ligand>
        <name>molybdate</name>
        <dbReference type="ChEBI" id="CHEBI:36264"/>
    </ligand>
</feature>
<feature type="signal peptide" evidence="5">
    <location>
        <begin position="1"/>
        <end position="21"/>
    </location>
</feature>
<dbReference type="EMBL" id="JAMQGP010000002">
    <property type="protein sequence ID" value="MCM2679015.1"/>
    <property type="molecule type" value="Genomic_DNA"/>
</dbReference>
<dbReference type="GO" id="GO:0015689">
    <property type="term" value="P:molybdate ion transport"/>
    <property type="evidence" value="ECO:0007669"/>
    <property type="project" value="InterPro"/>
</dbReference>
<dbReference type="GO" id="GO:0030973">
    <property type="term" value="F:molybdate ion binding"/>
    <property type="evidence" value="ECO:0007669"/>
    <property type="project" value="TreeGrafter"/>
</dbReference>
<dbReference type="PANTHER" id="PTHR30632">
    <property type="entry name" value="MOLYBDATE-BINDING PERIPLASMIC PROTEIN"/>
    <property type="match status" value="1"/>
</dbReference>
<sequence length="249" mass="27495">MFFFRWMLSLFVLCSSASAYSQSPSLTIAVASNFKHTLELLINEWATEHTQSIKITSAASGVLHQQIIHGAPFDMFLSADGMRVDDLTQRGLSIGGGFEYARGKLVFWTPSYMPTLSDLRSWSQQIAVANPALAPYGAAAQQVLDVHTQVKPSQLVMGNNVVQTSQYVATGHVKGALVALSQVKQLGAQHYVNIPLSWHEPIVQKGMILKSSSEPMLAQQFVSFLASKTAQRLIHHEGYELPKYIRESM</sequence>
<keyword evidence="3 5" id="KW-0732">Signal</keyword>
<dbReference type="PIRSF" id="PIRSF004846">
    <property type="entry name" value="ModA"/>
    <property type="match status" value="1"/>
</dbReference>
<dbReference type="PANTHER" id="PTHR30632:SF14">
    <property type="entry name" value="TUNGSTATE_MOLYBDATE_CHROMATE-BINDING PROTEIN MODA"/>
    <property type="match status" value="1"/>
</dbReference>
<dbReference type="AlphaFoldDB" id="A0AA42B6S5"/>
<protein>
    <submittedName>
        <fullName evidence="6">Molybdate ABC transporter substrate-binding protein</fullName>
    </submittedName>
</protein>
<reference evidence="6 7" key="1">
    <citation type="journal article" date="2013" name="Antonie Van Leeuwenhoek">
        <title>Echinimonas agarilytica gen. nov., sp. nov., a new gammaproteobacterium isolated from the sea urchin Strongylocentrotus intermedius.</title>
        <authorList>
            <person name="Nedashkovskaya O.I."/>
            <person name="Stenkova A.M."/>
            <person name="Zhukova N.V."/>
            <person name="Van Trappen S."/>
            <person name="Lee J.S."/>
            <person name="Kim S.B."/>
        </authorList>
    </citation>
    <scope>NUCLEOTIDE SEQUENCE [LARGE SCALE GENOMIC DNA]</scope>
    <source>
        <strain evidence="6 7">KMM 6351</strain>
    </source>
</reference>